<proteinExistence type="predicted"/>
<dbReference type="InterPro" id="IPR058442">
    <property type="entry name" value="DUF8129"/>
</dbReference>
<comment type="caution">
    <text evidence="3">The sequence shown here is derived from an EMBL/GenBank/DDBJ whole genome shotgun (WGS) entry which is preliminary data.</text>
</comment>
<gene>
    <name evidence="3" type="ORF">GCM10009854_30050</name>
</gene>
<feature type="region of interest" description="Disordered" evidence="1">
    <location>
        <begin position="57"/>
        <end position="113"/>
    </location>
</feature>
<dbReference type="EMBL" id="BAAARA010000008">
    <property type="protein sequence ID" value="GAA2350259.1"/>
    <property type="molecule type" value="Genomic_DNA"/>
</dbReference>
<organism evidence="3 4">
    <name type="scientific">Saccharopolyspora halophila</name>
    <dbReference type="NCBI Taxonomy" id="405551"/>
    <lineage>
        <taxon>Bacteria</taxon>
        <taxon>Bacillati</taxon>
        <taxon>Actinomycetota</taxon>
        <taxon>Actinomycetes</taxon>
        <taxon>Pseudonocardiales</taxon>
        <taxon>Pseudonocardiaceae</taxon>
        <taxon>Saccharopolyspora</taxon>
    </lineage>
</organism>
<dbReference type="Pfam" id="PF26450">
    <property type="entry name" value="DUF8129"/>
    <property type="match status" value="1"/>
</dbReference>
<accession>A0ABN3GF76</accession>
<evidence type="ECO:0000259" key="2">
    <source>
        <dbReference type="Pfam" id="PF26450"/>
    </source>
</evidence>
<feature type="domain" description="DUF8129" evidence="2">
    <location>
        <begin position="3"/>
        <end position="59"/>
    </location>
</feature>
<dbReference type="Proteomes" id="UP001501218">
    <property type="component" value="Unassembled WGS sequence"/>
</dbReference>
<evidence type="ECO:0000313" key="3">
    <source>
        <dbReference type="EMBL" id="GAA2350259.1"/>
    </source>
</evidence>
<name>A0ABN3GF76_9PSEU</name>
<protein>
    <recommendedName>
        <fullName evidence="2">DUF8129 domain-containing protein</fullName>
    </recommendedName>
</protein>
<reference evidence="3 4" key="1">
    <citation type="journal article" date="2019" name="Int. J. Syst. Evol. Microbiol.">
        <title>The Global Catalogue of Microorganisms (GCM) 10K type strain sequencing project: providing services to taxonomists for standard genome sequencing and annotation.</title>
        <authorList>
            <consortium name="The Broad Institute Genomics Platform"/>
            <consortium name="The Broad Institute Genome Sequencing Center for Infectious Disease"/>
            <person name="Wu L."/>
            <person name="Ma J."/>
        </authorList>
    </citation>
    <scope>NUCLEOTIDE SEQUENCE [LARGE SCALE GENOMIC DNA]</scope>
    <source>
        <strain evidence="3 4">JCM 16221</strain>
    </source>
</reference>
<dbReference type="RefSeq" id="WP_344131977.1">
    <property type="nucleotide sequence ID" value="NZ_BAAARA010000008.1"/>
</dbReference>
<keyword evidence="4" id="KW-1185">Reference proteome</keyword>
<sequence>MSDKQLPLPDFDELPLGALGHRIRSLTEDELRQLLEHERAHAARVPVTELLTGRLDELQRGAVPSPGAEKDPNDVPGHTPSSSKVTPEGPAEPGRPSPPGTRSSTGKGIEHNE</sequence>
<evidence type="ECO:0000256" key="1">
    <source>
        <dbReference type="SAM" id="MobiDB-lite"/>
    </source>
</evidence>
<evidence type="ECO:0000313" key="4">
    <source>
        <dbReference type="Proteomes" id="UP001501218"/>
    </source>
</evidence>